<dbReference type="GO" id="GO:0055085">
    <property type="term" value="P:transmembrane transport"/>
    <property type="evidence" value="ECO:0007669"/>
    <property type="project" value="InterPro"/>
</dbReference>
<sequence length="247" mass="26328">MTRARIEASLALLCWPALWWIYSREDWWRALLAPLAGPDQPVLYERISLLEAAQSHVLIVLAAMAGVIALGVPLAILATRTAGKPLLPLIANTATIGQTLPPVAVLFLATPIVGFGPQAMMVALFTYGLMPTVQATLTGWREIDADVRRAAEGIGMGQWRQLFTVELPLALPGMLAGVRTSLILSVATASLAPITGGVSLGTPIVSGLAVDNESQVTEGALAVALLALCSDYSMRVLQRKLTPWRAW</sequence>
<comment type="subcellular location">
    <subcellularLocation>
        <location evidence="1 6">Cell membrane</location>
        <topology evidence="1 6">Multi-pass membrane protein</topology>
    </subcellularLocation>
</comment>
<comment type="caution">
    <text evidence="8">The sequence shown here is derived from an EMBL/GenBank/DDBJ whole genome shotgun (WGS) entry which is preliminary data.</text>
</comment>
<dbReference type="InterPro" id="IPR051204">
    <property type="entry name" value="ABC_transp_perm/SBD"/>
</dbReference>
<dbReference type="PANTHER" id="PTHR30177">
    <property type="entry name" value="GLYCINE BETAINE/L-PROLINE TRANSPORT SYSTEM PERMEASE PROTEIN PROW"/>
    <property type="match status" value="1"/>
</dbReference>
<evidence type="ECO:0000256" key="3">
    <source>
        <dbReference type="ARBA" id="ARBA00022692"/>
    </source>
</evidence>
<organism evidence="8 9">
    <name type="scientific">Duganella flavida</name>
    <dbReference type="NCBI Taxonomy" id="2692175"/>
    <lineage>
        <taxon>Bacteria</taxon>
        <taxon>Pseudomonadati</taxon>
        <taxon>Pseudomonadota</taxon>
        <taxon>Betaproteobacteria</taxon>
        <taxon>Burkholderiales</taxon>
        <taxon>Oxalobacteraceae</taxon>
        <taxon>Telluria group</taxon>
        <taxon>Duganella</taxon>
    </lineage>
</organism>
<comment type="similarity">
    <text evidence="6">Belongs to the binding-protein-dependent transport system permease family.</text>
</comment>
<name>A0A6L8KKN3_9BURK</name>
<dbReference type="PANTHER" id="PTHR30177:SF32">
    <property type="entry name" value="GLYCINE BETAINE UPTAKE SYSTEM PERMEASE PROTEIN YEHW"/>
    <property type="match status" value="1"/>
</dbReference>
<keyword evidence="3 6" id="KW-0812">Transmembrane</keyword>
<dbReference type="SUPFAM" id="SSF161098">
    <property type="entry name" value="MetI-like"/>
    <property type="match status" value="1"/>
</dbReference>
<reference evidence="8 9" key="1">
    <citation type="submission" date="2019-12" db="EMBL/GenBank/DDBJ databases">
        <title>Novel species isolated from a subtropical stream in China.</title>
        <authorList>
            <person name="Lu H."/>
        </authorList>
    </citation>
    <scope>NUCLEOTIDE SEQUENCE [LARGE SCALE GENOMIC DNA]</scope>
    <source>
        <strain evidence="8 9">FT135W</strain>
    </source>
</reference>
<evidence type="ECO:0000259" key="7">
    <source>
        <dbReference type="PROSITE" id="PS50928"/>
    </source>
</evidence>
<dbReference type="GO" id="GO:0005886">
    <property type="term" value="C:plasma membrane"/>
    <property type="evidence" value="ECO:0007669"/>
    <property type="project" value="UniProtKB-SubCell"/>
</dbReference>
<keyword evidence="2 6" id="KW-0813">Transport</keyword>
<keyword evidence="9" id="KW-1185">Reference proteome</keyword>
<accession>A0A6L8KKN3</accession>
<evidence type="ECO:0000256" key="1">
    <source>
        <dbReference type="ARBA" id="ARBA00004651"/>
    </source>
</evidence>
<feature type="transmembrane region" description="Helical" evidence="6">
    <location>
        <begin position="89"/>
        <end position="113"/>
    </location>
</feature>
<evidence type="ECO:0000256" key="2">
    <source>
        <dbReference type="ARBA" id="ARBA00022448"/>
    </source>
</evidence>
<gene>
    <name evidence="8" type="ORF">GTP46_21060</name>
</gene>
<protein>
    <submittedName>
        <fullName evidence="8">ABC transporter permease subunit</fullName>
    </submittedName>
</protein>
<dbReference type="Pfam" id="PF00528">
    <property type="entry name" value="BPD_transp_1"/>
    <property type="match status" value="1"/>
</dbReference>
<dbReference type="Proteomes" id="UP000479335">
    <property type="component" value="Unassembled WGS sequence"/>
</dbReference>
<proteinExistence type="inferred from homology"/>
<keyword evidence="5 6" id="KW-0472">Membrane</keyword>
<feature type="domain" description="ABC transmembrane type-1" evidence="7">
    <location>
        <begin position="53"/>
        <end position="238"/>
    </location>
</feature>
<dbReference type="AlphaFoldDB" id="A0A6L8KKN3"/>
<dbReference type="InterPro" id="IPR000515">
    <property type="entry name" value="MetI-like"/>
</dbReference>
<dbReference type="InterPro" id="IPR035906">
    <property type="entry name" value="MetI-like_sf"/>
</dbReference>
<evidence type="ECO:0000256" key="4">
    <source>
        <dbReference type="ARBA" id="ARBA00022989"/>
    </source>
</evidence>
<evidence type="ECO:0000256" key="6">
    <source>
        <dbReference type="RuleBase" id="RU363032"/>
    </source>
</evidence>
<evidence type="ECO:0000313" key="9">
    <source>
        <dbReference type="Proteomes" id="UP000479335"/>
    </source>
</evidence>
<dbReference type="RefSeq" id="WP_161008575.1">
    <property type="nucleotide sequence ID" value="NZ_WWCN01000014.1"/>
</dbReference>
<evidence type="ECO:0000313" key="8">
    <source>
        <dbReference type="EMBL" id="MYM25121.1"/>
    </source>
</evidence>
<feature type="transmembrane region" description="Helical" evidence="6">
    <location>
        <begin position="57"/>
        <end position="77"/>
    </location>
</feature>
<dbReference type="CDD" id="cd06261">
    <property type="entry name" value="TM_PBP2"/>
    <property type="match status" value="1"/>
</dbReference>
<keyword evidence="4 6" id="KW-1133">Transmembrane helix</keyword>
<dbReference type="PROSITE" id="PS50928">
    <property type="entry name" value="ABC_TM1"/>
    <property type="match status" value="1"/>
</dbReference>
<dbReference type="Gene3D" id="1.10.3720.10">
    <property type="entry name" value="MetI-like"/>
    <property type="match status" value="1"/>
</dbReference>
<evidence type="ECO:0000256" key="5">
    <source>
        <dbReference type="ARBA" id="ARBA00023136"/>
    </source>
</evidence>
<dbReference type="EMBL" id="WWCN01000014">
    <property type="protein sequence ID" value="MYM25121.1"/>
    <property type="molecule type" value="Genomic_DNA"/>
</dbReference>